<evidence type="ECO:0000313" key="11">
    <source>
        <dbReference type="EMBL" id="BCL56534.1"/>
    </source>
</evidence>
<evidence type="ECO:0000256" key="7">
    <source>
        <dbReference type="ARBA" id="ARBA00022989"/>
    </source>
</evidence>
<dbReference type="GO" id="GO:0005886">
    <property type="term" value="C:plasma membrane"/>
    <property type="evidence" value="ECO:0007669"/>
    <property type="project" value="UniProtKB-SubCell"/>
</dbReference>
<dbReference type="GO" id="GO:0009401">
    <property type="term" value="P:phosphoenolpyruvate-dependent sugar phosphotransferase system"/>
    <property type="evidence" value="ECO:0007669"/>
    <property type="project" value="UniProtKB-KW"/>
</dbReference>
<keyword evidence="8 9" id="KW-0472">Membrane</keyword>
<sequence>MIADAVTWFIGLGSVVFIPIIIIILGLIVRVKPSKAIIAGITVGIGFIGLNMVTGFLQEVLGPAIKLMVKNYGLTLSIMDLGSGTAGPLSFSTTLGVLIIPVAFILNLILVWTGITKTLNVDVWNLWQPALIGVMVWGITGNYVYGAIAMIPGFLLQLLLADLSQPLLSKFFNFPGIAITHLMALSGMVLAVPLNWLFDRIPGLKDLDVDPETIQEKFGLIGDPIIIGFVIGVVIGLLAGYDFGGFMTLGVQMAAVLKILPKMVGMFMEGLTPIAEGTQEFCKKYLHGKVVNIGMDAALTVGNSAVMATALLLIPVTLFISVVLPGNKILPFGDLPTLVFALSCMVAAFKGNILRSVIGCGIYSASMLYLATWLAPALTKAYQLAQYSVGSSGLVSYVSAGLWPNALMVFIGQVFSLPGILIITVVILGLLFYVNKIKKFNA</sequence>
<dbReference type="KEGG" id="fit:Fi14EGH31_02460"/>
<dbReference type="EMBL" id="AP024085">
    <property type="protein sequence ID" value="BCL56534.1"/>
    <property type="molecule type" value="Genomic_DNA"/>
</dbReference>
<dbReference type="PANTHER" id="PTHR37324">
    <property type="entry name" value="PTS SYSTEM GALACTITOL-SPECIFIC EIIC COMPONENT"/>
    <property type="match status" value="1"/>
</dbReference>
<feature type="transmembrane region" description="Helical" evidence="9">
    <location>
        <begin position="6"/>
        <end position="29"/>
    </location>
</feature>
<protein>
    <submittedName>
        <fullName evidence="11">PTS galactitol transporter subunit IIC</fullName>
    </submittedName>
</protein>
<name>A0A7I8DZ37_9FIRM</name>
<evidence type="ECO:0000313" key="12">
    <source>
        <dbReference type="Proteomes" id="UP000593842"/>
    </source>
</evidence>
<evidence type="ECO:0000256" key="3">
    <source>
        <dbReference type="ARBA" id="ARBA00022475"/>
    </source>
</evidence>
<dbReference type="PIRSF" id="PIRSF006304">
    <property type="entry name" value="GatC"/>
    <property type="match status" value="1"/>
</dbReference>
<proteinExistence type="predicted"/>
<evidence type="ECO:0000256" key="1">
    <source>
        <dbReference type="ARBA" id="ARBA00004651"/>
    </source>
</evidence>
<evidence type="ECO:0000259" key="10">
    <source>
        <dbReference type="PROSITE" id="PS51104"/>
    </source>
</evidence>
<evidence type="ECO:0000256" key="8">
    <source>
        <dbReference type="ARBA" id="ARBA00023136"/>
    </source>
</evidence>
<feature type="transmembrane region" description="Helical" evidence="9">
    <location>
        <begin position="406"/>
        <end position="434"/>
    </location>
</feature>
<feature type="transmembrane region" description="Helical" evidence="9">
    <location>
        <begin position="131"/>
        <end position="156"/>
    </location>
</feature>
<comment type="subcellular location">
    <subcellularLocation>
        <location evidence="1">Cell membrane</location>
        <topology evidence="1">Multi-pass membrane protein</topology>
    </subcellularLocation>
</comment>
<keyword evidence="7 9" id="KW-1133">Transmembrane helix</keyword>
<gene>
    <name evidence="11" type="ORF">Fi14EGH31_02460</name>
</gene>
<keyword evidence="2" id="KW-0813">Transport</keyword>
<evidence type="ECO:0000256" key="2">
    <source>
        <dbReference type="ARBA" id="ARBA00022448"/>
    </source>
</evidence>
<feature type="transmembrane region" description="Helical" evidence="9">
    <location>
        <begin position="305"/>
        <end position="323"/>
    </location>
</feature>
<dbReference type="RefSeq" id="WP_117347594.1">
    <property type="nucleotide sequence ID" value="NZ_AP024085.1"/>
</dbReference>
<dbReference type="InterPro" id="IPR013853">
    <property type="entry name" value="EIIC-GAT"/>
</dbReference>
<dbReference type="PANTHER" id="PTHR37324:SF2">
    <property type="entry name" value="PTS SYSTEM GALACTITOL-SPECIFIC EIIC COMPONENT"/>
    <property type="match status" value="1"/>
</dbReference>
<dbReference type="GeneID" id="70578653"/>
<dbReference type="GO" id="GO:0015577">
    <property type="term" value="F:galactitol transmembrane transporter activity"/>
    <property type="evidence" value="ECO:0007669"/>
    <property type="project" value="InterPro"/>
</dbReference>
<evidence type="ECO:0000256" key="6">
    <source>
        <dbReference type="ARBA" id="ARBA00022692"/>
    </source>
</evidence>
<keyword evidence="5" id="KW-0598">Phosphotransferase system</keyword>
<evidence type="ECO:0000256" key="4">
    <source>
        <dbReference type="ARBA" id="ARBA00022597"/>
    </source>
</evidence>
<feature type="transmembrane region" description="Helical" evidence="9">
    <location>
        <begin position="89"/>
        <end position="110"/>
    </location>
</feature>
<feature type="transmembrane region" description="Helical" evidence="9">
    <location>
        <begin position="218"/>
        <end position="237"/>
    </location>
</feature>
<accession>A0A7I8DZ37</accession>
<dbReference type="AlphaFoldDB" id="A0A7I8DZ37"/>
<feature type="domain" description="PTS EIIC type-2" evidence="10">
    <location>
        <begin position="6"/>
        <end position="440"/>
    </location>
</feature>
<feature type="transmembrane region" description="Helical" evidence="9">
    <location>
        <begin position="176"/>
        <end position="198"/>
    </location>
</feature>
<reference evidence="12" key="1">
    <citation type="submission" date="2020-09" db="EMBL/GenBank/DDBJ databases">
        <title>Complete genome sequencing of Faecalibacillus intestinalis strain 14EGH31.</title>
        <authorList>
            <person name="Sakamoto M."/>
            <person name="Murakami T."/>
            <person name="Mori H."/>
        </authorList>
    </citation>
    <scope>NUCLEOTIDE SEQUENCE [LARGE SCALE GENOMIC DNA]</scope>
    <source>
        <strain evidence="12">14EGH31</strain>
    </source>
</reference>
<dbReference type="Pfam" id="PF03611">
    <property type="entry name" value="EIIC-GAT"/>
    <property type="match status" value="1"/>
</dbReference>
<dbReference type="PROSITE" id="PS51104">
    <property type="entry name" value="PTS_EIIC_TYPE_2"/>
    <property type="match status" value="1"/>
</dbReference>
<organism evidence="11 12">
    <name type="scientific">Faecalibacillus intestinalis</name>
    <dbReference type="NCBI Taxonomy" id="1982626"/>
    <lineage>
        <taxon>Bacteria</taxon>
        <taxon>Bacillati</taxon>
        <taxon>Bacillota</taxon>
        <taxon>Erysipelotrichia</taxon>
        <taxon>Erysipelotrichales</taxon>
        <taxon>Coprobacillaceae</taxon>
        <taxon>Faecalibacillus</taxon>
    </lineage>
</organism>
<dbReference type="InterPro" id="IPR004703">
    <property type="entry name" value="PTS_sugar-sp_permease"/>
</dbReference>
<feature type="transmembrane region" description="Helical" evidence="9">
    <location>
        <begin position="36"/>
        <end position="57"/>
    </location>
</feature>
<keyword evidence="3" id="KW-1003">Cell membrane</keyword>
<dbReference type="InterPro" id="IPR013014">
    <property type="entry name" value="PTS_EIIC_2"/>
</dbReference>
<keyword evidence="4" id="KW-0762">Sugar transport</keyword>
<dbReference type="Proteomes" id="UP000593842">
    <property type="component" value="Chromosome"/>
</dbReference>
<evidence type="ECO:0000256" key="9">
    <source>
        <dbReference type="SAM" id="Phobius"/>
    </source>
</evidence>
<evidence type="ECO:0000256" key="5">
    <source>
        <dbReference type="ARBA" id="ARBA00022683"/>
    </source>
</evidence>
<feature type="transmembrane region" description="Helical" evidence="9">
    <location>
        <begin position="356"/>
        <end position="375"/>
    </location>
</feature>
<keyword evidence="6 9" id="KW-0812">Transmembrane</keyword>